<dbReference type="SUPFAM" id="SSF51735">
    <property type="entry name" value="NAD(P)-binding Rossmann-fold domains"/>
    <property type="match status" value="1"/>
</dbReference>
<dbReference type="Proteomes" id="UP000192418">
    <property type="component" value="Unassembled WGS sequence"/>
</dbReference>
<gene>
    <name evidence="3" type="ORF">SAMN02746065_10733</name>
</gene>
<dbReference type="EMBL" id="FWXY01000007">
    <property type="protein sequence ID" value="SMC68754.1"/>
    <property type="molecule type" value="Genomic_DNA"/>
</dbReference>
<dbReference type="Pfam" id="PF01370">
    <property type="entry name" value="Epimerase"/>
    <property type="match status" value="1"/>
</dbReference>
<dbReference type="PANTHER" id="PTHR43000">
    <property type="entry name" value="DTDP-D-GLUCOSE 4,6-DEHYDRATASE-RELATED"/>
    <property type="match status" value="1"/>
</dbReference>
<dbReference type="OrthoDB" id="9804595at2"/>
<accession>A0A1W2B7D0</accession>
<dbReference type="InterPro" id="IPR036291">
    <property type="entry name" value="NAD(P)-bd_dom_sf"/>
</dbReference>
<protein>
    <submittedName>
        <fullName evidence="3">UDP-glucose 4-epimerase</fullName>
    </submittedName>
</protein>
<evidence type="ECO:0000313" key="3">
    <source>
        <dbReference type="EMBL" id="SMC68754.1"/>
    </source>
</evidence>
<proteinExistence type="inferred from homology"/>
<name>A0A1W2B7D0_9BACT</name>
<dbReference type="RefSeq" id="WP_084068261.1">
    <property type="nucleotide sequence ID" value="NZ_FWXY01000007.1"/>
</dbReference>
<reference evidence="3 4" key="1">
    <citation type="submission" date="2017-04" db="EMBL/GenBank/DDBJ databases">
        <authorList>
            <person name="Afonso C.L."/>
            <person name="Miller P.J."/>
            <person name="Scott M.A."/>
            <person name="Spackman E."/>
            <person name="Goraichik I."/>
            <person name="Dimitrov K.M."/>
            <person name="Suarez D.L."/>
            <person name="Swayne D.E."/>
        </authorList>
    </citation>
    <scope>NUCLEOTIDE SEQUENCE [LARGE SCALE GENOMIC DNA]</scope>
    <source>
        <strain evidence="3 4">DSM 3385</strain>
    </source>
</reference>
<evidence type="ECO:0000313" key="4">
    <source>
        <dbReference type="Proteomes" id="UP000192418"/>
    </source>
</evidence>
<comment type="similarity">
    <text evidence="1">Belongs to the NAD(P)-dependent epimerase/dehydratase family.</text>
</comment>
<evidence type="ECO:0000259" key="2">
    <source>
        <dbReference type="Pfam" id="PF01370"/>
    </source>
</evidence>
<dbReference type="InterPro" id="IPR001509">
    <property type="entry name" value="Epimerase_deHydtase"/>
</dbReference>
<dbReference type="STRING" id="1121400.SAMN02746065_10733"/>
<evidence type="ECO:0000256" key="1">
    <source>
        <dbReference type="ARBA" id="ARBA00007637"/>
    </source>
</evidence>
<keyword evidence="4" id="KW-1185">Reference proteome</keyword>
<sequence length="335" mass="37703">MHKNKFSRILITGATGVAGPAIVEKLIKRGYHVKIFSRHCLKHNEMPKQVDRFQGNILDPTAITLAMKNIDAVFHLAAKLHDTKHLTREETYWQTNTTATRLLVNAARAAGVKRFIFFSTINVYGTSNRNHCFDESSPTSPNGIYSRSKLAAEKIVLDAGQHTPRFSVVILRVAAVYGERMKGNYNLLIRYLKKGGFVLLGSGENRRTLIFDKDLATASLMALEHPDATGKIYNITDGAVHTFQDIVHAMCRALDRPSSFIKIPASFMHKLIELKQQHIRSRTLNLFLNAAEKQMESLAVSGEKCQRELNFTPKYDLNKGWRHVISGNGKITPYP</sequence>
<feature type="domain" description="NAD-dependent epimerase/dehydratase" evidence="2">
    <location>
        <begin position="9"/>
        <end position="235"/>
    </location>
</feature>
<dbReference type="AlphaFoldDB" id="A0A1W2B7D0"/>
<dbReference type="Gene3D" id="3.40.50.720">
    <property type="entry name" value="NAD(P)-binding Rossmann-like Domain"/>
    <property type="match status" value="1"/>
</dbReference>
<organism evidence="3 4">
    <name type="scientific">Desulfocicer vacuolatum DSM 3385</name>
    <dbReference type="NCBI Taxonomy" id="1121400"/>
    <lineage>
        <taxon>Bacteria</taxon>
        <taxon>Pseudomonadati</taxon>
        <taxon>Thermodesulfobacteriota</taxon>
        <taxon>Desulfobacteria</taxon>
        <taxon>Desulfobacterales</taxon>
        <taxon>Desulfobacteraceae</taxon>
        <taxon>Desulfocicer</taxon>
    </lineage>
</organism>